<reference evidence="2" key="1">
    <citation type="submission" date="2022-11" db="UniProtKB">
        <authorList>
            <consortium name="WormBaseParasite"/>
        </authorList>
    </citation>
    <scope>IDENTIFICATION</scope>
</reference>
<name>A0AC35EY81_9BILA</name>
<dbReference type="WBParaSite" id="PS1159_v2.g11914.t1">
    <property type="protein sequence ID" value="PS1159_v2.g11914.t1"/>
    <property type="gene ID" value="PS1159_v2.g11914"/>
</dbReference>
<evidence type="ECO:0000313" key="2">
    <source>
        <dbReference type="WBParaSite" id="PS1159_v2.g11914.t1"/>
    </source>
</evidence>
<accession>A0AC35EY81</accession>
<evidence type="ECO:0000313" key="1">
    <source>
        <dbReference type="Proteomes" id="UP000887580"/>
    </source>
</evidence>
<protein>
    <submittedName>
        <fullName evidence="2">G-protein coupled receptors family 1 profile domain-containing protein</fullName>
    </submittedName>
</protein>
<proteinExistence type="predicted"/>
<dbReference type="Proteomes" id="UP000887580">
    <property type="component" value="Unplaced"/>
</dbReference>
<organism evidence="1 2">
    <name type="scientific">Panagrolaimus sp. PS1159</name>
    <dbReference type="NCBI Taxonomy" id="55785"/>
    <lineage>
        <taxon>Eukaryota</taxon>
        <taxon>Metazoa</taxon>
        <taxon>Ecdysozoa</taxon>
        <taxon>Nematoda</taxon>
        <taxon>Chromadorea</taxon>
        <taxon>Rhabditida</taxon>
        <taxon>Tylenchina</taxon>
        <taxon>Panagrolaimomorpha</taxon>
        <taxon>Panagrolaimoidea</taxon>
        <taxon>Panagrolaimidae</taxon>
        <taxon>Panagrolaimus</taxon>
    </lineage>
</organism>
<sequence length="335" mass="38375">MTFFKEVENVSSLAPSVPALESYIPNSIIYVILYILALPPNIILAYMGLKPGLITSRVKYPTLGMAIANLFGLIGFLILNGVYLFSVCYDYHLSLFMASFLRTVIYNSSYVCYFLFPVLAIDQWLFICQNYQLKIKTLLIIIGGCFAIPMIVAIYDLFLQDVVLYDFMFLYIRMSPYTNVFFFFVMAPSFFIFSFICNLIVLSSIVQRQSKTARKQIGRTMNPRQLQQQKAIVYTYIFQAFLPLVLATPYYIANLCFIFHIDIDVRWFIVGEAIIGAHPLTNALTTFFLRPYRKAFKQISPLSTASFNRRYNTINEETTTAAAHIIITSTDAVDL</sequence>